<evidence type="ECO:0000259" key="2">
    <source>
        <dbReference type="Pfam" id="PF00975"/>
    </source>
</evidence>
<dbReference type="RefSeq" id="WP_079447825.1">
    <property type="nucleotide sequence ID" value="NZ_MWPQ01000051.1"/>
</dbReference>
<dbReference type="InterPro" id="IPR001031">
    <property type="entry name" value="Thioesterase"/>
</dbReference>
<dbReference type="InterPro" id="IPR029058">
    <property type="entry name" value="AB_hydrolase_fold"/>
</dbReference>
<evidence type="ECO:0000313" key="3">
    <source>
        <dbReference type="EMBL" id="OPH82040.1"/>
    </source>
</evidence>
<dbReference type="PANTHER" id="PTHR11487">
    <property type="entry name" value="THIOESTERASE"/>
    <property type="match status" value="1"/>
</dbReference>
<dbReference type="Proteomes" id="UP000189940">
    <property type="component" value="Unassembled WGS sequence"/>
</dbReference>
<dbReference type="GO" id="GO:0008610">
    <property type="term" value="P:lipid biosynthetic process"/>
    <property type="evidence" value="ECO:0007669"/>
    <property type="project" value="TreeGrafter"/>
</dbReference>
<dbReference type="EMBL" id="MWPQ01000051">
    <property type="protein sequence ID" value="OPH82040.1"/>
    <property type="molecule type" value="Genomic_DNA"/>
</dbReference>
<dbReference type="InterPro" id="IPR012223">
    <property type="entry name" value="TEII"/>
</dbReference>
<proteinExistence type="inferred from homology"/>
<evidence type="ECO:0000313" key="4">
    <source>
        <dbReference type="Proteomes" id="UP000189940"/>
    </source>
</evidence>
<dbReference type="OrthoDB" id="8480037at2"/>
<feature type="domain" description="Thioesterase" evidence="2">
    <location>
        <begin position="2"/>
        <end position="224"/>
    </location>
</feature>
<comment type="similarity">
    <text evidence="1">Belongs to the thioesterase family.</text>
</comment>
<keyword evidence="4" id="KW-1185">Reference proteome</keyword>
<sequence>MRLLCLPYSGGSAMCYARWRRLLPSWIDVWPVEWPGRGARMDEALATNPHELASQLASELSANLDVPYAVFGHSLGAIIAFELVHNLLDRGVRAPAVLFASGAEAPAVRDDSKWRLPLNDEALLQELRQLRGTPDEVLSNTEFMKSALPVVRADFMMCGAYAYRMRPRLPCSVHVFGGTDDETSNENLRAWEQETSASFGLDVLPGHHFFIHTRQAELIDLIEAVLAEQSKRSVGLQRSDDDERILHSATH</sequence>
<gene>
    <name evidence="3" type="ORF">B2M20_14310</name>
</gene>
<reference evidence="3 4" key="1">
    <citation type="submission" date="2017-02" db="EMBL/GenBank/DDBJ databases">
        <title>Genome sequence of the nitrite-oxidizing bacterium Nitrobacter vulgaris strain Ab1.</title>
        <authorList>
            <person name="Mellbye B.L."/>
            <person name="Davis E.W."/>
            <person name="Spieck E."/>
            <person name="Chang J.H."/>
            <person name="Bottomley P.J."/>
            <person name="Sayavedra-Soto L.A."/>
        </authorList>
    </citation>
    <scope>NUCLEOTIDE SEQUENCE [LARGE SCALE GENOMIC DNA]</scope>
    <source>
        <strain evidence="3 4">Ab1</strain>
    </source>
</reference>
<dbReference type="SUPFAM" id="SSF53474">
    <property type="entry name" value="alpha/beta-Hydrolases"/>
    <property type="match status" value="1"/>
</dbReference>
<organism evidence="3 4">
    <name type="scientific">Nitrobacter vulgaris</name>
    <dbReference type="NCBI Taxonomy" id="29421"/>
    <lineage>
        <taxon>Bacteria</taxon>
        <taxon>Pseudomonadati</taxon>
        <taxon>Pseudomonadota</taxon>
        <taxon>Alphaproteobacteria</taxon>
        <taxon>Hyphomicrobiales</taxon>
        <taxon>Nitrobacteraceae</taxon>
        <taxon>Nitrobacter</taxon>
    </lineage>
</organism>
<name>A0A1V4HWT7_NITVU</name>
<dbReference type="PANTHER" id="PTHR11487:SF0">
    <property type="entry name" value="S-ACYL FATTY ACID SYNTHASE THIOESTERASE, MEDIUM CHAIN"/>
    <property type="match status" value="1"/>
</dbReference>
<protein>
    <submittedName>
        <fullName evidence="3">Thioesterase</fullName>
    </submittedName>
</protein>
<comment type="caution">
    <text evidence="3">The sequence shown here is derived from an EMBL/GenBank/DDBJ whole genome shotgun (WGS) entry which is preliminary data.</text>
</comment>
<dbReference type="Gene3D" id="3.40.50.1820">
    <property type="entry name" value="alpha/beta hydrolase"/>
    <property type="match status" value="1"/>
</dbReference>
<dbReference type="STRING" id="29421.B2M20_14310"/>
<dbReference type="AlphaFoldDB" id="A0A1V4HWT7"/>
<accession>A0A1V4HWT7</accession>
<dbReference type="Pfam" id="PF00975">
    <property type="entry name" value="Thioesterase"/>
    <property type="match status" value="1"/>
</dbReference>
<evidence type="ECO:0000256" key="1">
    <source>
        <dbReference type="ARBA" id="ARBA00007169"/>
    </source>
</evidence>